<sequence>MKKIINVLLLTIILASSTVFAKEVESEVVVKEEKPSYKAILLGDDKGKIYYSENIDEKYPLASLTKMMTLMVTFDQLEKGSIKMKDKIKVSKKSAQTGGSRIPMKEGEVFTLEDLIKATAIYSANNAAYAIAEYIGKGDVDKFVKMMNKKSIDLGLEKELEFYTPAGLPSDMTKKGMDSGTTRGIYKLSLEAAKYSQYMDIASMKEATIHDGKLKIKNRNLLLGEEGIYGIKTGHHSKVGYNISVLSDKESMQIFTVVVGGPTYKKRDESVLKKMEEFYEHYQFRKLTDKNIAIAKVPIFSGDKEYADLYPDKSFTDILNKDSDIKISIKRNKGAIAPVEAGKVLGEYKVVIDGNVVETGKLITKEEIKLSISLKNIF</sequence>
<dbReference type="InterPro" id="IPR015956">
    <property type="entry name" value="Peniciliin-bd_prot_C_sf"/>
</dbReference>
<keyword evidence="11" id="KW-0961">Cell wall biogenesis/degradation</keyword>
<evidence type="ECO:0000256" key="7">
    <source>
        <dbReference type="ARBA" id="ARBA00022729"/>
    </source>
</evidence>
<dbReference type="PRINTS" id="PR00725">
    <property type="entry name" value="DADACBPTASE1"/>
</dbReference>
<dbReference type="Proteomes" id="UP000241238">
    <property type="component" value="Chromosome"/>
</dbReference>
<gene>
    <name evidence="16" type="ORF">C4N18_06035</name>
</gene>
<dbReference type="EMBL" id="CP028103">
    <property type="protein sequence ID" value="AVQ30796.1"/>
    <property type="molecule type" value="Genomic_DNA"/>
</dbReference>
<dbReference type="InterPro" id="IPR012907">
    <property type="entry name" value="Peptidase_S11_C"/>
</dbReference>
<evidence type="ECO:0000259" key="15">
    <source>
        <dbReference type="SMART" id="SM00936"/>
    </source>
</evidence>
<evidence type="ECO:0000256" key="4">
    <source>
        <dbReference type="ARBA" id="ARBA00012448"/>
    </source>
</evidence>
<protein>
    <recommendedName>
        <fullName evidence="4">serine-type D-Ala-D-Ala carboxypeptidase</fullName>
        <ecNumber evidence="4">3.4.16.4</ecNumber>
    </recommendedName>
</protein>
<keyword evidence="9" id="KW-0133">Cell shape</keyword>
<dbReference type="InterPro" id="IPR037167">
    <property type="entry name" value="Peptidase_S11_C_sf"/>
</dbReference>
<dbReference type="Gene3D" id="3.40.710.10">
    <property type="entry name" value="DD-peptidase/beta-lactamase superfamily"/>
    <property type="match status" value="1"/>
</dbReference>
<dbReference type="GO" id="GO:0004180">
    <property type="term" value="F:carboxypeptidase activity"/>
    <property type="evidence" value="ECO:0007669"/>
    <property type="project" value="UniProtKB-KW"/>
</dbReference>
<proteinExistence type="inferred from homology"/>
<comment type="similarity">
    <text evidence="3 13">Belongs to the peptidase S11 family.</text>
</comment>
<evidence type="ECO:0000256" key="10">
    <source>
        <dbReference type="ARBA" id="ARBA00022984"/>
    </source>
</evidence>
<evidence type="ECO:0000256" key="11">
    <source>
        <dbReference type="ARBA" id="ARBA00023316"/>
    </source>
</evidence>
<keyword evidence="7 14" id="KW-0732">Signal</keyword>
<dbReference type="Gene3D" id="2.60.410.10">
    <property type="entry name" value="D-Ala-D-Ala carboxypeptidase, C-terminal domain"/>
    <property type="match status" value="1"/>
</dbReference>
<dbReference type="SMART" id="SM00936">
    <property type="entry name" value="PBP5_C"/>
    <property type="match status" value="1"/>
</dbReference>
<dbReference type="Pfam" id="PF00768">
    <property type="entry name" value="Peptidase_S11"/>
    <property type="match status" value="1"/>
</dbReference>
<dbReference type="EC" id="3.4.16.4" evidence="4"/>
<feature type="signal peptide" evidence="14">
    <location>
        <begin position="1"/>
        <end position="21"/>
    </location>
</feature>
<comment type="pathway">
    <text evidence="2">Cell wall biogenesis; peptidoglycan biosynthesis.</text>
</comment>
<keyword evidence="6" id="KW-0645">Protease</keyword>
<dbReference type="Pfam" id="PF07943">
    <property type="entry name" value="PBP5_C"/>
    <property type="match status" value="1"/>
</dbReference>
<dbReference type="GeneID" id="77467546"/>
<keyword evidence="17" id="KW-1185">Reference proteome</keyword>
<evidence type="ECO:0000256" key="12">
    <source>
        <dbReference type="ARBA" id="ARBA00034000"/>
    </source>
</evidence>
<evidence type="ECO:0000256" key="2">
    <source>
        <dbReference type="ARBA" id="ARBA00004752"/>
    </source>
</evidence>
<dbReference type="SUPFAM" id="SSF56601">
    <property type="entry name" value="beta-lactamase/transpeptidase-like"/>
    <property type="match status" value="1"/>
</dbReference>
<dbReference type="RefSeq" id="WP_005952387.1">
    <property type="nucleotide sequence ID" value="NZ_CP028103.1"/>
</dbReference>
<dbReference type="PANTHER" id="PTHR21581">
    <property type="entry name" value="D-ALANYL-D-ALANINE CARBOXYPEPTIDASE"/>
    <property type="match status" value="1"/>
</dbReference>
<organism evidence="16 17">
    <name type="scientific">Fusobacterium varium ATCC 27725</name>
    <dbReference type="NCBI Taxonomy" id="469618"/>
    <lineage>
        <taxon>Bacteria</taxon>
        <taxon>Fusobacteriati</taxon>
        <taxon>Fusobacteriota</taxon>
        <taxon>Fusobacteriia</taxon>
        <taxon>Fusobacteriales</taxon>
        <taxon>Fusobacteriaceae</taxon>
        <taxon>Fusobacterium</taxon>
    </lineage>
</organism>
<dbReference type="PANTHER" id="PTHR21581:SF6">
    <property type="entry name" value="TRAFFICKING PROTEIN PARTICLE COMPLEX SUBUNIT 12"/>
    <property type="match status" value="1"/>
</dbReference>
<keyword evidence="10" id="KW-0573">Peptidoglycan synthesis</keyword>
<dbReference type="SUPFAM" id="SSF69189">
    <property type="entry name" value="Penicillin-binding protein associated domain"/>
    <property type="match status" value="1"/>
</dbReference>
<dbReference type="InterPro" id="IPR012338">
    <property type="entry name" value="Beta-lactam/transpept-like"/>
</dbReference>
<evidence type="ECO:0000256" key="8">
    <source>
        <dbReference type="ARBA" id="ARBA00022801"/>
    </source>
</evidence>
<dbReference type="InterPro" id="IPR018044">
    <property type="entry name" value="Peptidase_S11"/>
</dbReference>
<evidence type="ECO:0000256" key="14">
    <source>
        <dbReference type="SAM" id="SignalP"/>
    </source>
</evidence>
<evidence type="ECO:0000256" key="9">
    <source>
        <dbReference type="ARBA" id="ARBA00022960"/>
    </source>
</evidence>
<name>A0ABN5JIK4_FUSVA</name>
<keyword evidence="8" id="KW-0378">Hydrolase</keyword>
<evidence type="ECO:0000256" key="3">
    <source>
        <dbReference type="ARBA" id="ARBA00007164"/>
    </source>
</evidence>
<comment type="function">
    <text evidence="1">Removes C-terminal D-alanyl residues from sugar-peptide cell wall precursors.</text>
</comment>
<comment type="catalytic activity">
    <reaction evidence="12">
        <text>Preferential cleavage: (Ac)2-L-Lys-D-Ala-|-D-Ala. Also transpeptidation of peptidyl-alanyl moieties that are N-acyl substituents of D-alanine.</text>
        <dbReference type="EC" id="3.4.16.4"/>
    </reaction>
</comment>
<reference evidence="17" key="1">
    <citation type="journal article" date="2018" name="MSphere">
        <title>Fusobacterium Genomics Using MinION and Illumina Sequencing Enables Genome Completion and Correction.</title>
        <authorList>
            <person name="Todd S.M."/>
            <person name="Settlage R.E."/>
            <person name="Lahmers K.K."/>
            <person name="Slade D.J."/>
        </authorList>
    </citation>
    <scope>NUCLEOTIDE SEQUENCE [LARGE SCALE GENOMIC DNA]</scope>
    <source>
        <strain evidence="17">ATCC 27725</strain>
    </source>
</reference>
<accession>A0ABN5JIK4</accession>
<evidence type="ECO:0000256" key="1">
    <source>
        <dbReference type="ARBA" id="ARBA00003217"/>
    </source>
</evidence>
<evidence type="ECO:0000256" key="5">
    <source>
        <dbReference type="ARBA" id="ARBA00022645"/>
    </source>
</evidence>
<evidence type="ECO:0000313" key="16">
    <source>
        <dbReference type="EMBL" id="AVQ30796.1"/>
    </source>
</evidence>
<feature type="chain" id="PRO_5045823667" description="serine-type D-Ala-D-Ala carboxypeptidase" evidence="14">
    <location>
        <begin position="22"/>
        <end position="378"/>
    </location>
</feature>
<feature type="domain" description="Peptidase S11 D-Ala-D-Ala carboxypeptidase A C-terminal" evidence="15">
    <location>
        <begin position="282"/>
        <end position="370"/>
    </location>
</feature>
<evidence type="ECO:0000256" key="13">
    <source>
        <dbReference type="RuleBase" id="RU004016"/>
    </source>
</evidence>
<evidence type="ECO:0000256" key="6">
    <source>
        <dbReference type="ARBA" id="ARBA00022670"/>
    </source>
</evidence>
<evidence type="ECO:0000313" key="17">
    <source>
        <dbReference type="Proteomes" id="UP000241238"/>
    </source>
</evidence>
<keyword evidence="5 16" id="KW-0121">Carboxypeptidase</keyword>
<dbReference type="InterPro" id="IPR001967">
    <property type="entry name" value="Peptidase_S11_N"/>
</dbReference>